<organism evidence="1">
    <name type="scientific">viral metagenome</name>
    <dbReference type="NCBI Taxonomy" id="1070528"/>
    <lineage>
        <taxon>unclassified sequences</taxon>
        <taxon>metagenomes</taxon>
        <taxon>organismal metagenomes</taxon>
    </lineage>
</organism>
<reference evidence="1" key="1">
    <citation type="journal article" date="2020" name="Nature">
        <title>Giant virus diversity and host interactions through global metagenomics.</title>
        <authorList>
            <person name="Schulz F."/>
            <person name="Roux S."/>
            <person name="Paez-Espino D."/>
            <person name="Jungbluth S."/>
            <person name="Walsh D.A."/>
            <person name="Denef V.J."/>
            <person name="McMahon K.D."/>
            <person name="Konstantinidis K.T."/>
            <person name="Eloe-Fadrosh E.A."/>
            <person name="Kyrpides N.C."/>
            <person name="Woyke T."/>
        </authorList>
    </citation>
    <scope>NUCLEOTIDE SEQUENCE</scope>
    <source>
        <strain evidence="1">GVMAG-M-3300027833-11</strain>
    </source>
</reference>
<protein>
    <submittedName>
        <fullName evidence="1">Uncharacterized protein</fullName>
    </submittedName>
</protein>
<proteinExistence type="predicted"/>
<sequence length="84" mass="10048">MELFMKELPSEELLCRLIQEVKIDDNKNEEKEICHLCGHSKETHSTQSHQFILATDEYRCITCGMWFYQHLTKKTSCYDEYIRG</sequence>
<dbReference type="EMBL" id="MN740505">
    <property type="protein sequence ID" value="QHU30293.1"/>
    <property type="molecule type" value="Genomic_DNA"/>
</dbReference>
<evidence type="ECO:0000313" key="1">
    <source>
        <dbReference type="EMBL" id="QHU30293.1"/>
    </source>
</evidence>
<accession>A0A6C0LID2</accession>
<dbReference type="AlphaFoldDB" id="A0A6C0LID2"/>
<name>A0A6C0LID2_9ZZZZ</name>